<keyword evidence="8 10" id="KW-0344">Guanine-nucleotide releasing factor</keyword>
<reference evidence="16 17" key="1">
    <citation type="submission" date="2018-02" db="EMBL/GenBank/DDBJ databases">
        <title>The genomes of Aspergillus section Nigri reveals drivers in fungal speciation.</title>
        <authorList>
            <consortium name="DOE Joint Genome Institute"/>
            <person name="Vesth T.C."/>
            <person name="Nybo J."/>
            <person name="Theobald S."/>
            <person name="Brandl J."/>
            <person name="Frisvad J.C."/>
            <person name="Nielsen K.F."/>
            <person name="Lyhne E.K."/>
            <person name="Kogle M.E."/>
            <person name="Kuo A."/>
            <person name="Riley R."/>
            <person name="Clum A."/>
            <person name="Nolan M."/>
            <person name="Lipzen A."/>
            <person name="Salamov A."/>
            <person name="Henrissat B."/>
            <person name="Wiebenga A."/>
            <person name="De vries R.P."/>
            <person name="Grigoriev I.V."/>
            <person name="Mortensen U.H."/>
            <person name="Andersen M.R."/>
            <person name="Baker S.E."/>
        </authorList>
    </citation>
    <scope>NUCLEOTIDE SEQUENCE [LARGE SCALE GENOMIC DNA]</scope>
    <source>
        <strain evidence="16 17">CBS 313.89</strain>
    </source>
</reference>
<feature type="compositionally biased region" description="Polar residues" evidence="12">
    <location>
        <begin position="28"/>
        <end position="45"/>
    </location>
</feature>
<dbReference type="InterPro" id="IPR056686">
    <property type="entry name" value="DUF7784"/>
</dbReference>
<dbReference type="Pfam" id="PF25006">
    <property type="entry name" value="DUF7783"/>
    <property type="match status" value="1"/>
</dbReference>
<dbReference type="PANTHER" id="PTHR23113:SF368">
    <property type="entry name" value="CELL DIVISION CONTROL PROTEIN 25"/>
    <property type="match status" value="1"/>
</dbReference>
<sequence>MFETFVAEPLAVDTRSSTLPTKNNTFATTVEYSEEQVTTPTTGQRSRGHSLSFPTRDPAADQSLNRQPSPIRMTTEGRYTPSPEPPPALFVRAMYDYDADDHTSLSFRRGDIIQVLNQLETGWWDGVINNSVRGWFPSNYCTVITDISEIEEEQVSHGRDEEEEDAIVDSGAGEDYEEEQEADEADFGGNSRDSQPILPIEGATAPKEQEEAAFWIPQATPDGRLFYFNTLTGYSTMELPFENPTANETGPYDRNTVIVPDQTRPPPELMARGFERDEDDYDGSASEAEGESLMLTSRDSMSRRRQSYLDGVSPATSMDSLHPPSATKSVSDDKLSYQAMRCAQNFYGGAPPSSNNSISDNIHRPSISMEVPSHFVDDGASTILTWPLLVENMRQAVEAYRQTLMNGDRSEYVRKAEDISDHLRMLLAAGSDTTDNHSGNPSIISTNKALYPHFRDMMSKFSKLVLSSHIAAADWPGPDSANKCLQEADGVMQGVYGFAEVARQQRGDSINRIVPGFVGGSHSGGYWQNNGVLLSEPGPTSFLDQDGGDMRAEPSVPLDAALLDKIDILRRNFVGSIRRLEERLTLNQKKIVTIVEHENIGNLVSAAAIKVVDQYRPWISAVESINLAPLGTGFQNPQLVDFSLQKQRVYDAIADFVVSCQAVTAPLGDEWAELRGDSLEDRLNAVRSVARQLENFVSQIGFSLSLLLEQVPEPTTIFRSESRLGGEIEKSKVIHSRAESQTRIATESIGIPSSYSIEHSTEKVRRNMDKAQRFFGQAPPAAIPRESVREPVREPEETPWFLKMDHEGEVFFDTKNDIPTLKCGTLAGLVEQLTRHDKLDASFNNTFLLTYRSFTTAKELFELITQRFNIQPPFGLNADEMQMWVDRKQKPIRFRVVNILKSWFENFWMEPNDAAHTALLEHVHSFTKDSIATTKTPGSPQLLAVIEQRLKGQDTTVKRLVPTQATAAPTPIIPKNMKKMKFLDIDPTEFARQLTIIESRLYSKIRPTECLNKTWQKKVGPDEAEPAANVKALILHSNQLTNWVAEMILTHSDVKKRVVVIKHFVNIADKCRALNNYSTLTSIISALGTAPIHRLGRTWSQVSGRTYTVLEQMRRLMASTKNFGEYRETLHLANPPCIPFFGVYLTDLTFIEDGIPSLTPSELINFNKRAKTAEVIREIRQYQNVPYLLQPVPELQDYILSNLQAAGDVHNMYDRSLEVEPREREDEKIARYAANNTPIAPTTARASPTTGNVNNNLNTASMRTLTFASMVVLTR</sequence>
<dbReference type="SMART" id="SM00229">
    <property type="entry name" value="RasGEFN"/>
    <property type="match status" value="1"/>
</dbReference>
<feature type="compositionally biased region" description="Acidic residues" evidence="12">
    <location>
        <begin position="161"/>
        <end position="186"/>
    </location>
</feature>
<dbReference type="InterPro" id="IPR001895">
    <property type="entry name" value="RASGEF_cat_dom"/>
</dbReference>
<evidence type="ECO:0000256" key="10">
    <source>
        <dbReference type="PROSITE-ProRule" id="PRU00168"/>
    </source>
</evidence>
<keyword evidence="17" id="KW-1185">Reference proteome</keyword>
<dbReference type="Pfam" id="PF00018">
    <property type="entry name" value="SH3_1"/>
    <property type="match status" value="1"/>
</dbReference>
<comment type="subcellular location">
    <subcellularLocation>
        <location evidence="2">Endosome membrane</location>
        <topology evidence="2">Peripheral membrane protein</topology>
        <orientation evidence="2">Cytoplasmic side</orientation>
    </subcellularLocation>
</comment>
<organism evidence="16 17">
    <name type="scientific">Aspergillus fijiensis CBS 313.89</name>
    <dbReference type="NCBI Taxonomy" id="1448319"/>
    <lineage>
        <taxon>Eukaryota</taxon>
        <taxon>Fungi</taxon>
        <taxon>Dikarya</taxon>
        <taxon>Ascomycota</taxon>
        <taxon>Pezizomycotina</taxon>
        <taxon>Eurotiomycetes</taxon>
        <taxon>Eurotiomycetidae</taxon>
        <taxon>Eurotiales</taxon>
        <taxon>Aspergillaceae</taxon>
        <taxon>Aspergillus</taxon>
    </lineage>
</organism>
<keyword evidence="16" id="KW-0132">Cell division</keyword>
<dbReference type="InterPro" id="IPR019804">
    <property type="entry name" value="Ras_G-nucl-exch_fac_CS"/>
</dbReference>
<dbReference type="VEuPathDB" id="FungiDB:BO72DRAFT_56927"/>
<dbReference type="GO" id="GO:0007265">
    <property type="term" value="P:Ras protein signal transduction"/>
    <property type="evidence" value="ECO:0007669"/>
    <property type="project" value="TreeGrafter"/>
</dbReference>
<evidence type="ECO:0000256" key="11">
    <source>
        <dbReference type="PROSITE-ProRule" id="PRU00192"/>
    </source>
</evidence>
<evidence type="ECO:0000256" key="5">
    <source>
        <dbReference type="ARBA" id="ARBA00017923"/>
    </source>
</evidence>
<feature type="domain" description="SH3" evidence="13">
    <location>
        <begin position="86"/>
        <end position="146"/>
    </location>
</feature>
<dbReference type="InterPro" id="IPR036964">
    <property type="entry name" value="RASGEF_cat_dom_sf"/>
</dbReference>
<dbReference type="InterPro" id="IPR057827">
    <property type="entry name" value="WW_fungi"/>
</dbReference>
<gene>
    <name evidence="16" type="ORF">BO72DRAFT_56927</name>
</gene>
<dbReference type="SUPFAM" id="SSF50044">
    <property type="entry name" value="SH3-domain"/>
    <property type="match status" value="1"/>
</dbReference>
<evidence type="ECO:0000256" key="6">
    <source>
        <dbReference type="ARBA" id="ARBA00018978"/>
    </source>
</evidence>
<dbReference type="AlphaFoldDB" id="A0A8G1RTM7"/>
<name>A0A8G1RTM7_9EURO</name>
<protein>
    <recommendedName>
        <fullName evidence="5">Class E vacuolar protein-sorting machinery protein HSE1</fullName>
    </recommendedName>
    <alternativeName>
        <fullName evidence="6">Class E vacuolar protein-sorting machinery protein hse1</fullName>
    </alternativeName>
</protein>
<evidence type="ECO:0000256" key="1">
    <source>
        <dbReference type="ARBA" id="ARBA00002654"/>
    </source>
</evidence>
<dbReference type="SMART" id="SM00147">
    <property type="entry name" value="RasGEF"/>
    <property type="match status" value="1"/>
</dbReference>
<comment type="function">
    <text evidence="1">Component of the ESCRT-0 complex which is the sorting receptor for ubiquitinated cargo proteins at the multivesicular body (MVB).</text>
</comment>
<evidence type="ECO:0000313" key="16">
    <source>
        <dbReference type="EMBL" id="RAK79280.1"/>
    </source>
</evidence>
<evidence type="ECO:0000259" key="13">
    <source>
        <dbReference type="PROSITE" id="PS50002"/>
    </source>
</evidence>
<feature type="region of interest" description="Disordered" evidence="12">
    <location>
        <begin position="246"/>
        <end position="330"/>
    </location>
</feature>
<dbReference type="CDD" id="cd00155">
    <property type="entry name" value="RasGEF"/>
    <property type="match status" value="1"/>
</dbReference>
<dbReference type="CDD" id="cd11883">
    <property type="entry name" value="SH3_Sdc25"/>
    <property type="match status" value="1"/>
</dbReference>
<evidence type="ECO:0000256" key="2">
    <source>
        <dbReference type="ARBA" id="ARBA00004125"/>
    </source>
</evidence>
<dbReference type="InterPro" id="IPR023578">
    <property type="entry name" value="Ras_GEF_dom_sf"/>
</dbReference>
<dbReference type="GO" id="GO:0051301">
    <property type="term" value="P:cell division"/>
    <property type="evidence" value="ECO:0007669"/>
    <property type="project" value="UniProtKB-KW"/>
</dbReference>
<dbReference type="PROSITE" id="PS50009">
    <property type="entry name" value="RASGEF_CAT"/>
    <property type="match status" value="1"/>
</dbReference>
<dbReference type="SMART" id="SM00326">
    <property type="entry name" value="SH3"/>
    <property type="match status" value="1"/>
</dbReference>
<accession>A0A8G1RTM7</accession>
<dbReference type="PROSITE" id="PS50002">
    <property type="entry name" value="SH3"/>
    <property type="match status" value="1"/>
</dbReference>
<dbReference type="Gene3D" id="2.30.30.40">
    <property type="entry name" value="SH3 Domains"/>
    <property type="match status" value="1"/>
</dbReference>
<evidence type="ECO:0000256" key="9">
    <source>
        <dbReference type="ARBA" id="ARBA00022753"/>
    </source>
</evidence>
<dbReference type="PRINTS" id="PR00452">
    <property type="entry name" value="SH3DOMAIN"/>
</dbReference>
<comment type="similarity">
    <text evidence="3">Belongs to the STAM family.</text>
</comment>
<dbReference type="GO" id="GO:0005085">
    <property type="term" value="F:guanyl-nucleotide exchange factor activity"/>
    <property type="evidence" value="ECO:0007669"/>
    <property type="project" value="UniProtKB-KW"/>
</dbReference>
<dbReference type="Pfam" id="PF00618">
    <property type="entry name" value="RasGEF_N"/>
    <property type="match status" value="1"/>
</dbReference>
<comment type="subunit">
    <text evidence="4">Component of the ESCRT-0 complex composed of HSE1 and VPS27.</text>
</comment>
<dbReference type="InterPro" id="IPR056685">
    <property type="entry name" value="DUF7783"/>
</dbReference>
<dbReference type="Proteomes" id="UP000249789">
    <property type="component" value="Unassembled WGS sequence"/>
</dbReference>
<dbReference type="CDD" id="cd06224">
    <property type="entry name" value="REM"/>
    <property type="match status" value="1"/>
</dbReference>
<dbReference type="GO" id="GO:0010008">
    <property type="term" value="C:endosome membrane"/>
    <property type="evidence" value="ECO:0007669"/>
    <property type="project" value="UniProtKB-SubCell"/>
</dbReference>
<feature type="domain" description="N-terminal Ras-GEF" evidence="15">
    <location>
        <begin position="817"/>
        <end position="950"/>
    </location>
</feature>
<dbReference type="InterPro" id="IPR036028">
    <property type="entry name" value="SH3-like_dom_sf"/>
</dbReference>
<dbReference type="Pfam" id="PF23518">
    <property type="entry name" value="WW_2"/>
    <property type="match status" value="1"/>
</dbReference>
<keyword evidence="7 11" id="KW-0728">SH3 domain</keyword>
<dbReference type="GeneID" id="63867867"/>
<dbReference type="OrthoDB" id="546434at2759"/>
<evidence type="ECO:0000313" key="17">
    <source>
        <dbReference type="Proteomes" id="UP000249789"/>
    </source>
</evidence>
<keyword evidence="16" id="KW-0131">Cell cycle</keyword>
<dbReference type="PANTHER" id="PTHR23113">
    <property type="entry name" value="GUANINE NUCLEOTIDE EXCHANGE FACTOR"/>
    <property type="match status" value="1"/>
</dbReference>
<dbReference type="Gene3D" id="1.10.840.10">
    <property type="entry name" value="Ras guanine-nucleotide exchange factors catalytic domain"/>
    <property type="match status" value="1"/>
</dbReference>
<feature type="domain" description="Ras-GEF" evidence="14">
    <location>
        <begin position="986"/>
        <end position="1222"/>
    </location>
</feature>
<dbReference type="GO" id="GO:0005886">
    <property type="term" value="C:plasma membrane"/>
    <property type="evidence" value="ECO:0007669"/>
    <property type="project" value="TreeGrafter"/>
</dbReference>
<evidence type="ECO:0000259" key="15">
    <source>
        <dbReference type="PROSITE" id="PS50212"/>
    </source>
</evidence>
<keyword evidence="9" id="KW-0967">Endosome</keyword>
<evidence type="ECO:0000259" key="14">
    <source>
        <dbReference type="PROSITE" id="PS50009"/>
    </source>
</evidence>
<dbReference type="Pfam" id="PF00617">
    <property type="entry name" value="RasGEF"/>
    <property type="match status" value="1"/>
</dbReference>
<evidence type="ECO:0000256" key="4">
    <source>
        <dbReference type="ARBA" id="ARBA00011446"/>
    </source>
</evidence>
<evidence type="ECO:0000256" key="3">
    <source>
        <dbReference type="ARBA" id="ARBA00009666"/>
    </source>
</evidence>
<evidence type="ECO:0000256" key="7">
    <source>
        <dbReference type="ARBA" id="ARBA00022443"/>
    </source>
</evidence>
<dbReference type="EMBL" id="KZ824634">
    <property type="protein sequence ID" value="RAK79280.1"/>
    <property type="molecule type" value="Genomic_DNA"/>
</dbReference>
<feature type="region of interest" description="Disordered" evidence="12">
    <location>
        <begin position="152"/>
        <end position="198"/>
    </location>
</feature>
<dbReference type="RefSeq" id="XP_040803290.1">
    <property type="nucleotide sequence ID" value="XM_040950532.1"/>
</dbReference>
<dbReference type="Pfam" id="PF25008">
    <property type="entry name" value="DUF7784"/>
    <property type="match status" value="1"/>
</dbReference>
<dbReference type="InterPro" id="IPR008937">
    <property type="entry name" value="Ras-like_GEF"/>
</dbReference>
<dbReference type="SUPFAM" id="SSF48366">
    <property type="entry name" value="Ras GEF"/>
    <property type="match status" value="1"/>
</dbReference>
<dbReference type="FunFam" id="2.30.30.40:FF:000072">
    <property type="entry name" value="Unconventional Myosin IB"/>
    <property type="match status" value="1"/>
</dbReference>
<dbReference type="InterPro" id="IPR000651">
    <property type="entry name" value="Ras-like_Gua-exchang_fac_N"/>
</dbReference>
<dbReference type="Gene3D" id="1.20.870.10">
    <property type="entry name" value="Son of sevenless (SoS) protein Chain: S domain 1"/>
    <property type="match status" value="1"/>
</dbReference>
<dbReference type="InterPro" id="IPR001452">
    <property type="entry name" value="SH3_domain"/>
</dbReference>
<dbReference type="PROSITE" id="PS50212">
    <property type="entry name" value="RASGEF_NTER"/>
    <property type="match status" value="1"/>
</dbReference>
<feature type="region of interest" description="Disordered" evidence="12">
    <location>
        <begin position="28"/>
        <end position="84"/>
    </location>
</feature>
<dbReference type="PROSITE" id="PS00720">
    <property type="entry name" value="RASGEF"/>
    <property type="match status" value="1"/>
</dbReference>
<proteinExistence type="inferred from homology"/>
<evidence type="ECO:0000256" key="12">
    <source>
        <dbReference type="SAM" id="MobiDB-lite"/>
    </source>
</evidence>
<evidence type="ECO:0000256" key="8">
    <source>
        <dbReference type="ARBA" id="ARBA00022658"/>
    </source>
</evidence>